<evidence type="ECO:0000313" key="3">
    <source>
        <dbReference type="Proteomes" id="UP000789375"/>
    </source>
</evidence>
<feature type="compositionally biased region" description="Basic and acidic residues" evidence="1">
    <location>
        <begin position="172"/>
        <end position="186"/>
    </location>
</feature>
<sequence length="194" mass="21581">MKEFLPYHFIHSHCILPIELVNEKLILASGKYHMVSKDKDFRKKGLLSDNTVGGESELLLDLGLIDNDSLASGKSGTESESEGRYKTDNSIVVGLLKDRVLTQVIINKLRASFTKDIPQPINEDASLYYAIASEETIIPDLSPKIEYNQTKSEESEIQYSASPSANSLLEDDTSKQMLEDTSDKSDITSNSNVY</sequence>
<feature type="region of interest" description="Disordered" evidence="1">
    <location>
        <begin position="150"/>
        <end position="194"/>
    </location>
</feature>
<protein>
    <submittedName>
        <fullName evidence="2">12832_t:CDS:1</fullName>
    </submittedName>
</protein>
<dbReference type="Proteomes" id="UP000789375">
    <property type="component" value="Unassembled WGS sequence"/>
</dbReference>
<reference evidence="2" key="1">
    <citation type="submission" date="2021-06" db="EMBL/GenBank/DDBJ databases">
        <authorList>
            <person name="Kallberg Y."/>
            <person name="Tangrot J."/>
            <person name="Rosling A."/>
        </authorList>
    </citation>
    <scope>NUCLEOTIDE SEQUENCE</scope>
    <source>
        <strain evidence="2">87-6 pot B 2015</strain>
    </source>
</reference>
<accession>A0A9N9E236</accession>
<feature type="compositionally biased region" description="Polar residues" evidence="1">
    <location>
        <begin position="157"/>
        <end position="167"/>
    </location>
</feature>
<dbReference type="AlphaFoldDB" id="A0A9N9E236"/>
<gene>
    <name evidence="2" type="ORF">FMOSSE_LOCUS11875</name>
</gene>
<dbReference type="EMBL" id="CAJVPP010005074">
    <property type="protein sequence ID" value="CAG8659623.1"/>
    <property type="molecule type" value="Genomic_DNA"/>
</dbReference>
<keyword evidence="3" id="KW-1185">Reference proteome</keyword>
<organism evidence="2 3">
    <name type="scientific">Funneliformis mosseae</name>
    <name type="common">Endomycorrhizal fungus</name>
    <name type="synonym">Glomus mosseae</name>
    <dbReference type="NCBI Taxonomy" id="27381"/>
    <lineage>
        <taxon>Eukaryota</taxon>
        <taxon>Fungi</taxon>
        <taxon>Fungi incertae sedis</taxon>
        <taxon>Mucoromycota</taxon>
        <taxon>Glomeromycotina</taxon>
        <taxon>Glomeromycetes</taxon>
        <taxon>Glomerales</taxon>
        <taxon>Glomeraceae</taxon>
        <taxon>Funneliformis</taxon>
    </lineage>
</organism>
<comment type="caution">
    <text evidence="2">The sequence shown here is derived from an EMBL/GenBank/DDBJ whole genome shotgun (WGS) entry which is preliminary data.</text>
</comment>
<evidence type="ECO:0000256" key="1">
    <source>
        <dbReference type="SAM" id="MobiDB-lite"/>
    </source>
</evidence>
<name>A0A9N9E236_FUNMO</name>
<proteinExistence type="predicted"/>
<evidence type="ECO:0000313" key="2">
    <source>
        <dbReference type="EMBL" id="CAG8659623.1"/>
    </source>
</evidence>